<reference evidence="3 4" key="1">
    <citation type="submission" date="2020-10" db="EMBL/GenBank/DDBJ databases">
        <title>Wide distribution of Phycisphaera-like planctomycetes from WD2101 soil group in peatlands and genome analysis of the first cultivated representative.</title>
        <authorList>
            <person name="Dedysh S.N."/>
            <person name="Beletsky A.V."/>
            <person name="Ivanova A."/>
            <person name="Kulichevskaya I.S."/>
            <person name="Suzina N.E."/>
            <person name="Philippov D.A."/>
            <person name="Rakitin A.L."/>
            <person name="Mardanov A.V."/>
            <person name="Ravin N.V."/>
        </authorList>
    </citation>
    <scope>NUCLEOTIDE SEQUENCE [LARGE SCALE GENOMIC DNA]</scope>
    <source>
        <strain evidence="3 4">M1803</strain>
    </source>
</reference>
<keyword evidence="2" id="KW-0732">Signal</keyword>
<evidence type="ECO:0000256" key="2">
    <source>
        <dbReference type="SAM" id="SignalP"/>
    </source>
</evidence>
<protein>
    <recommendedName>
        <fullName evidence="5">Lipoprotein</fullName>
    </recommendedName>
</protein>
<name>A0A7M2X220_9BACT</name>
<evidence type="ECO:0008006" key="5">
    <source>
        <dbReference type="Google" id="ProtNLM"/>
    </source>
</evidence>
<dbReference type="KEGG" id="hbs:IPV69_10400"/>
<feature type="region of interest" description="Disordered" evidence="1">
    <location>
        <begin position="24"/>
        <end position="44"/>
    </location>
</feature>
<evidence type="ECO:0000256" key="1">
    <source>
        <dbReference type="SAM" id="MobiDB-lite"/>
    </source>
</evidence>
<evidence type="ECO:0000313" key="4">
    <source>
        <dbReference type="Proteomes" id="UP000593765"/>
    </source>
</evidence>
<accession>A0A7M2X220</accession>
<keyword evidence="4" id="KW-1185">Reference proteome</keyword>
<dbReference type="EMBL" id="CP063458">
    <property type="protein sequence ID" value="QOV91735.1"/>
    <property type="molecule type" value="Genomic_DNA"/>
</dbReference>
<proteinExistence type="predicted"/>
<dbReference type="RefSeq" id="WP_206295048.1">
    <property type="nucleotide sequence ID" value="NZ_CP063458.1"/>
</dbReference>
<feature type="signal peptide" evidence="2">
    <location>
        <begin position="1"/>
        <end position="17"/>
    </location>
</feature>
<feature type="chain" id="PRO_5034560308" description="Lipoprotein" evidence="2">
    <location>
        <begin position="18"/>
        <end position="160"/>
    </location>
</feature>
<dbReference type="Proteomes" id="UP000593765">
    <property type="component" value="Chromosome"/>
</dbReference>
<organism evidence="3 4">
    <name type="scientific">Humisphaera borealis</name>
    <dbReference type="NCBI Taxonomy" id="2807512"/>
    <lineage>
        <taxon>Bacteria</taxon>
        <taxon>Pseudomonadati</taxon>
        <taxon>Planctomycetota</taxon>
        <taxon>Phycisphaerae</taxon>
        <taxon>Tepidisphaerales</taxon>
        <taxon>Tepidisphaeraceae</taxon>
        <taxon>Humisphaera</taxon>
    </lineage>
</organism>
<sequence length="160" mass="18094">MNRALAFILALSTLPVAGCFDTKSGGSSSGRYDDRYNGSYNSGQPTRYYRESDLVRIGTFQANDKKEKNQLLEIRGKQRFKGILFEVDRGEVIVEKIRVTFEDDSAFEPQTSSRFRDGEQTRLIDLPGNDRDVKRVRVHYRSVSGGSSVITVFGLPAHHR</sequence>
<evidence type="ECO:0000313" key="3">
    <source>
        <dbReference type="EMBL" id="QOV91735.1"/>
    </source>
</evidence>
<gene>
    <name evidence="3" type="ORF">IPV69_10400</name>
</gene>
<dbReference type="AlphaFoldDB" id="A0A7M2X220"/>